<feature type="active site" description="Proton acceptor" evidence="4">
    <location>
        <position position="267"/>
    </location>
</feature>
<comment type="similarity">
    <text evidence="1">Belongs to the sirtuin family. Class I subfamily.</text>
</comment>
<organism evidence="7 8">
    <name type="scientific">Pyricularia oryzae</name>
    <name type="common">Rice blast fungus</name>
    <name type="synonym">Magnaporthe oryzae</name>
    <dbReference type="NCBI Taxonomy" id="318829"/>
    <lineage>
        <taxon>Eukaryota</taxon>
        <taxon>Fungi</taxon>
        <taxon>Dikarya</taxon>
        <taxon>Ascomycota</taxon>
        <taxon>Pezizomycotina</taxon>
        <taxon>Sordariomycetes</taxon>
        <taxon>Sordariomycetidae</taxon>
        <taxon>Magnaporthales</taxon>
        <taxon>Pyriculariaceae</taxon>
        <taxon>Pyricularia</taxon>
    </lineage>
</organism>
<dbReference type="InterPro" id="IPR026590">
    <property type="entry name" value="Ssirtuin_cat_dom"/>
</dbReference>
<feature type="binding site" evidence="4">
    <location>
        <position position="377"/>
    </location>
    <ligand>
        <name>Zn(2+)</name>
        <dbReference type="ChEBI" id="CHEBI:29105"/>
    </ligand>
</feature>
<dbReference type="GO" id="GO:0046872">
    <property type="term" value="F:metal ion binding"/>
    <property type="evidence" value="ECO:0007669"/>
    <property type="project" value="UniProtKB-KW"/>
</dbReference>
<dbReference type="Gene3D" id="3.40.50.1220">
    <property type="entry name" value="TPP-binding domain"/>
    <property type="match status" value="2"/>
</dbReference>
<feature type="binding site" evidence="4">
    <location>
        <position position="275"/>
    </location>
    <ligand>
        <name>Zn(2+)</name>
        <dbReference type="ChEBI" id="CHEBI:29105"/>
    </ligand>
</feature>
<feature type="compositionally biased region" description="Low complexity" evidence="5">
    <location>
        <begin position="108"/>
        <end position="138"/>
    </location>
</feature>
<reference evidence="7 8" key="1">
    <citation type="journal article" date="2019" name="Mol. Biol. Evol.">
        <title>Blast fungal genomes show frequent chromosomal changes, gene gains and losses, and effector gene turnover.</title>
        <authorList>
            <person name="Gomez Luciano L.B."/>
            <person name="Jason Tsai I."/>
            <person name="Chuma I."/>
            <person name="Tosa Y."/>
            <person name="Chen Y.H."/>
            <person name="Li J.Y."/>
            <person name="Li M.Y."/>
            <person name="Jade Lu M.Y."/>
            <person name="Nakayashiki H."/>
            <person name="Li W.H."/>
        </authorList>
    </citation>
    <scope>NUCLEOTIDE SEQUENCE [LARGE SCALE GENOMIC DNA]</scope>
    <source>
        <strain evidence="7">MZ5-1-6</strain>
    </source>
</reference>
<dbReference type="GO" id="GO:0070403">
    <property type="term" value="F:NAD+ binding"/>
    <property type="evidence" value="ECO:0007669"/>
    <property type="project" value="InterPro"/>
</dbReference>
<dbReference type="PANTHER" id="PTHR11085:SF10">
    <property type="entry name" value="NAD-DEPENDENT PROTEIN DEACYLASE SIRTUIN-5, MITOCHONDRIAL-RELATED"/>
    <property type="match status" value="1"/>
</dbReference>
<dbReference type="Proteomes" id="UP000294847">
    <property type="component" value="Chromosome 7"/>
</dbReference>
<proteinExistence type="inferred from homology"/>
<evidence type="ECO:0000256" key="2">
    <source>
        <dbReference type="ARBA" id="ARBA00022679"/>
    </source>
</evidence>
<keyword evidence="2" id="KW-0808">Transferase</keyword>
<dbReference type="InterPro" id="IPR003000">
    <property type="entry name" value="Sirtuin"/>
</dbReference>
<evidence type="ECO:0000256" key="3">
    <source>
        <dbReference type="ARBA" id="ARBA00023027"/>
    </source>
</evidence>
<sequence length="485" mass="52203">MQHANLDSLETRLHHMRAAGRFSTAPSPRRGLQVNASGLFGRRIDATCGAFQRHPLRLGTGSTSLKWVMHSFPGLIPKRKLHNLKTPRTQFALPFPNPGRASSFPAQLSPSSLSRLSSPSSSTPPRSTMSSSATSSAAVQPITPPLDPALVADFQNHLAKSRNIVAIIGAGLSASSGLATFRGPGGLWQNQDVFVLASPAGFVNDPGLVWQFYSYRREEALKAQPNKAHRALAELARKVPGFTMLTQNVDNLSPRAGHPADQLLELHGNLFDLKCWNESGCGYIEKGNTTVPLTPALDTALIRGPKDGVLDDSTRPRANPIMLAGLERKNREILGDNYVASEPTVNDVAPLGTTQGKGVPLGDTLQSKIDRKDLPQCPKCKSELLRPGIVWFGESLPEDTVDKADALFQDEADSIDLCLVIGTSAKVWPAAGYVDEARDKGARVAVVNLYEDDGSKNVIPGRDWSFIGDAAEVIPLILKPVIGEV</sequence>
<evidence type="ECO:0000313" key="8">
    <source>
        <dbReference type="Proteomes" id="UP000294847"/>
    </source>
</evidence>
<feature type="domain" description="Deacetylase sirtuin-type" evidence="6">
    <location>
        <begin position="144"/>
        <end position="484"/>
    </location>
</feature>
<gene>
    <name evidence="7" type="ORF">PoMZ_13325</name>
</gene>
<dbReference type="AlphaFoldDB" id="A0A4P7NV35"/>
<feature type="binding site" evidence="4">
    <location>
        <position position="380"/>
    </location>
    <ligand>
        <name>Zn(2+)</name>
        <dbReference type="ChEBI" id="CHEBI:29105"/>
    </ligand>
</feature>
<evidence type="ECO:0000259" key="6">
    <source>
        <dbReference type="PROSITE" id="PS50305"/>
    </source>
</evidence>
<keyword evidence="3" id="KW-0520">NAD</keyword>
<evidence type="ECO:0000256" key="1">
    <source>
        <dbReference type="ARBA" id="ARBA00006924"/>
    </source>
</evidence>
<keyword evidence="4" id="KW-0479">Metal-binding</keyword>
<protein>
    <recommendedName>
        <fullName evidence="6">Deacetylase sirtuin-type domain-containing protein</fullName>
    </recommendedName>
</protein>
<dbReference type="InterPro" id="IPR050134">
    <property type="entry name" value="NAD-dep_sirtuin_deacylases"/>
</dbReference>
<dbReference type="PROSITE" id="PS50305">
    <property type="entry name" value="SIRTUIN"/>
    <property type="match status" value="1"/>
</dbReference>
<evidence type="ECO:0000313" key="7">
    <source>
        <dbReference type="EMBL" id="QBZ66350.1"/>
    </source>
</evidence>
<dbReference type="GO" id="GO:0005634">
    <property type="term" value="C:nucleus"/>
    <property type="evidence" value="ECO:0007669"/>
    <property type="project" value="TreeGrafter"/>
</dbReference>
<name>A0A4P7NV35_PYROR</name>
<dbReference type="SUPFAM" id="SSF52467">
    <property type="entry name" value="DHS-like NAD/FAD-binding domain"/>
    <property type="match status" value="1"/>
</dbReference>
<keyword evidence="4" id="KW-0862">Zinc</keyword>
<evidence type="ECO:0000256" key="4">
    <source>
        <dbReference type="PROSITE-ProRule" id="PRU00236"/>
    </source>
</evidence>
<feature type="binding site" evidence="4">
    <location>
        <position position="281"/>
    </location>
    <ligand>
        <name>Zn(2+)</name>
        <dbReference type="ChEBI" id="CHEBI:29105"/>
    </ligand>
</feature>
<dbReference type="EMBL" id="CP034210">
    <property type="protein sequence ID" value="QBZ66350.1"/>
    <property type="molecule type" value="Genomic_DNA"/>
</dbReference>
<dbReference type="PANTHER" id="PTHR11085">
    <property type="entry name" value="NAD-DEPENDENT PROTEIN DEACYLASE SIRTUIN-5, MITOCHONDRIAL-RELATED"/>
    <property type="match status" value="1"/>
</dbReference>
<accession>A0A4P7NV35</accession>
<dbReference type="Pfam" id="PF02146">
    <property type="entry name" value="SIR2"/>
    <property type="match status" value="2"/>
</dbReference>
<feature type="region of interest" description="Disordered" evidence="5">
    <location>
        <begin position="102"/>
        <end position="139"/>
    </location>
</feature>
<dbReference type="GO" id="GO:0017136">
    <property type="term" value="F:histone deacetylase activity, NAD-dependent"/>
    <property type="evidence" value="ECO:0007669"/>
    <property type="project" value="TreeGrafter"/>
</dbReference>
<evidence type="ECO:0000256" key="5">
    <source>
        <dbReference type="SAM" id="MobiDB-lite"/>
    </source>
</evidence>
<dbReference type="InterPro" id="IPR029035">
    <property type="entry name" value="DHS-like_NAD/FAD-binding_dom"/>
</dbReference>